<proteinExistence type="predicted"/>
<keyword evidence="2" id="KW-1185">Reference proteome</keyword>
<reference evidence="2" key="2">
    <citation type="submission" date="2024-01" db="EMBL/GenBank/DDBJ databases">
        <title>Roseobacter fucihabitans sp. nov., isolated from the brown alga Fucus spiralis.</title>
        <authorList>
            <person name="Hahnke S."/>
            <person name="Berger M."/>
            <person name="Schlingloff A."/>
            <person name="Athale I."/>
            <person name="Neumann-Schaal M."/>
            <person name="Adenaya A."/>
            <person name="Poehlein A."/>
            <person name="Daniel R."/>
            <person name="Pertersen J."/>
            <person name="Brinkhoff T."/>
        </authorList>
    </citation>
    <scope>NUCLEOTIDE SEQUENCE [LARGE SCALE GENOMIC DNA]</scope>
    <source>
        <strain evidence="2">B14</strain>
    </source>
</reference>
<evidence type="ECO:0000313" key="2">
    <source>
        <dbReference type="Proteomes" id="UP001318682"/>
    </source>
</evidence>
<gene>
    <name evidence="1" type="ORF">ROLI_006590</name>
</gene>
<dbReference type="EMBL" id="CP143423">
    <property type="protein sequence ID" value="WVX47588.1"/>
    <property type="molecule type" value="Genomic_DNA"/>
</dbReference>
<organism evidence="1 2">
    <name type="scientific">Roseobacter fucihabitans</name>
    <dbReference type="NCBI Taxonomy" id="1537242"/>
    <lineage>
        <taxon>Bacteria</taxon>
        <taxon>Pseudomonadati</taxon>
        <taxon>Pseudomonadota</taxon>
        <taxon>Alphaproteobacteria</taxon>
        <taxon>Rhodobacterales</taxon>
        <taxon>Roseobacteraceae</taxon>
        <taxon>Roseobacter</taxon>
    </lineage>
</organism>
<name>A0ABZ2BQ12_9RHOB</name>
<reference evidence="1 2" key="1">
    <citation type="submission" date="2015-07" db="EMBL/GenBank/DDBJ databases">
        <authorList>
            <person name="Voget S."/>
            <person name="Dogs M."/>
            <person name="Brinkhoff T.H."/>
            <person name="Daniel R."/>
        </authorList>
    </citation>
    <scope>NUCLEOTIDE SEQUENCE [LARGE SCALE GENOMIC DNA]</scope>
    <source>
        <strain evidence="1 2">B14</strain>
    </source>
</reference>
<evidence type="ECO:0000313" key="1">
    <source>
        <dbReference type="EMBL" id="WVX47588.1"/>
    </source>
</evidence>
<dbReference type="Proteomes" id="UP001318682">
    <property type="component" value="Chromosome"/>
</dbReference>
<protein>
    <submittedName>
        <fullName evidence="1">Uncharacterized protein</fullName>
    </submittedName>
</protein>
<accession>A0ABZ2BQ12</accession>
<sequence length="87" mass="9504">MQEQKVAPKPGGKSPIFLLLCLFCYEKGAQVFLLRTIADALLVAQTRSPVRPAKASEIPRAAFEALADAFYAQPDVSVQGWNIPTSR</sequence>